<keyword evidence="3" id="KW-0479">Metal-binding</keyword>
<evidence type="ECO:0000256" key="8">
    <source>
        <dbReference type="ARBA" id="ARBA00022958"/>
    </source>
</evidence>
<dbReference type="FunFam" id="3.40.1190.20:FF:000010">
    <property type="entry name" value="Ribokinase"/>
    <property type="match status" value="1"/>
</dbReference>
<dbReference type="InterPro" id="IPR011877">
    <property type="entry name" value="Ribokinase"/>
</dbReference>
<organism evidence="11 12">
    <name type="scientific">Mesorhabditis spiculigera</name>
    <dbReference type="NCBI Taxonomy" id="96644"/>
    <lineage>
        <taxon>Eukaryota</taxon>
        <taxon>Metazoa</taxon>
        <taxon>Ecdysozoa</taxon>
        <taxon>Nematoda</taxon>
        <taxon>Chromadorea</taxon>
        <taxon>Rhabditida</taxon>
        <taxon>Rhabditina</taxon>
        <taxon>Rhabditomorpha</taxon>
        <taxon>Rhabditoidea</taxon>
        <taxon>Rhabditidae</taxon>
        <taxon>Mesorhabditinae</taxon>
        <taxon>Mesorhabditis</taxon>
    </lineage>
</organism>
<dbReference type="GO" id="GO:0005829">
    <property type="term" value="C:cytosol"/>
    <property type="evidence" value="ECO:0007669"/>
    <property type="project" value="TreeGrafter"/>
</dbReference>
<dbReference type="CDD" id="cd01174">
    <property type="entry name" value="ribokinase"/>
    <property type="match status" value="1"/>
</dbReference>
<keyword evidence="5" id="KW-0418">Kinase</keyword>
<dbReference type="PRINTS" id="PR00990">
    <property type="entry name" value="RIBOKINASE"/>
</dbReference>
<dbReference type="AlphaFoldDB" id="A0AA36G8F7"/>
<dbReference type="NCBIfam" id="TIGR02152">
    <property type="entry name" value="D_ribokin_bact"/>
    <property type="match status" value="1"/>
</dbReference>
<evidence type="ECO:0000256" key="1">
    <source>
        <dbReference type="ARBA" id="ARBA00022490"/>
    </source>
</evidence>
<keyword evidence="4" id="KW-0547">Nucleotide-binding</keyword>
<dbReference type="GO" id="GO:0046872">
    <property type="term" value="F:metal ion binding"/>
    <property type="evidence" value="ECO:0007669"/>
    <property type="project" value="UniProtKB-KW"/>
</dbReference>
<accession>A0AA36G8F7</accession>
<dbReference type="GO" id="GO:0006014">
    <property type="term" value="P:D-ribose metabolic process"/>
    <property type="evidence" value="ECO:0007669"/>
    <property type="project" value="InterPro"/>
</dbReference>
<dbReference type="InterPro" id="IPR011611">
    <property type="entry name" value="PfkB_dom"/>
</dbReference>
<name>A0AA36G8F7_9BILA</name>
<comment type="caution">
    <text evidence="11">The sequence shown here is derived from an EMBL/GenBank/DDBJ whole genome shotgun (WGS) entry which is preliminary data.</text>
</comment>
<dbReference type="InterPro" id="IPR002139">
    <property type="entry name" value="Ribo/fructo_kinase"/>
</dbReference>
<dbReference type="Proteomes" id="UP001177023">
    <property type="component" value="Unassembled WGS sequence"/>
</dbReference>
<dbReference type="GO" id="GO:0005524">
    <property type="term" value="F:ATP binding"/>
    <property type="evidence" value="ECO:0007669"/>
    <property type="project" value="UniProtKB-KW"/>
</dbReference>
<keyword evidence="9" id="KW-0119">Carbohydrate metabolism</keyword>
<keyword evidence="2" id="KW-0808">Transferase</keyword>
<evidence type="ECO:0000313" key="12">
    <source>
        <dbReference type="Proteomes" id="UP001177023"/>
    </source>
</evidence>
<dbReference type="SUPFAM" id="SSF53613">
    <property type="entry name" value="Ribokinase-like"/>
    <property type="match status" value="1"/>
</dbReference>
<evidence type="ECO:0000256" key="2">
    <source>
        <dbReference type="ARBA" id="ARBA00022679"/>
    </source>
</evidence>
<sequence>MADQKIVVFGSVVQDLISYTPRFPRPGESVRGSGFLAGPGGKGANQAVAAARLGANVQMIARVGADMFGDSNRDSLAKAGIAVDSVEKIEGSSTATATITVSAEGENSIVVVLGANEKLTADVAEHHRAAIQSAKLVMCQNEIPQEGNRAAFKIAKESGVTTFYNPAPGDEHMDRKILDLVDIVCTNENEAEFLTDINAENKDGAFQAAEKMLGMGPHTAIVTLGPKGVVLAQKGQETVLIQTTKVDAVDTTGAGDCFCGSFVYFFTKHPDLKSGEAVRRAAYIASQCVTRKGTQASYFTRDELSKLDEKLFEE</sequence>
<evidence type="ECO:0000256" key="6">
    <source>
        <dbReference type="ARBA" id="ARBA00022840"/>
    </source>
</evidence>
<evidence type="ECO:0000256" key="7">
    <source>
        <dbReference type="ARBA" id="ARBA00022842"/>
    </source>
</evidence>
<keyword evidence="12" id="KW-1185">Reference proteome</keyword>
<keyword evidence="6" id="KW-0067">ATP-binding</keyword>
<protein>
    <recommendedName>
        <fullName evidence="10">Carbohydrate kinase PfkB domain-containing protein</fullName>
    </recommendedName>
</protein>
<dbReference type="InterPro" id="IPR029056">
    <property type="entry name" value="Ribokinase-like"/>
</dbReference>
<evidence type="ECO:0000256" key="4">
    <source>
        <dbReference type="ARBA" id="ARBA00022741"/>
    </source>
</evidence>
<dbReference type="PANTHER" id="PTHR10584">
    <property type="entry name" value="SUGAR KINASE"/>
    <property type="match status" value="1"/>
</dbReference>
<dbReference type="GO" id="GO:0004747">
    <property type="term" value="F:ribokinase activity"/>
    <property type="evidence" value="ECO:0007669"/>
    <property type="project" value="InterPro"/>
</dbReference>
<evidence type="ECO:0000256" key="5">
    <source>
        <dbReference type="ARBA" id="ARBA00022777"/>
    </source>
</evidence>
<reference evidence="11" key="1">
    <citation type="submission" date="2023-06" db="EMBL/GenBank/DDBJ databases">
        <authorList>
            <person name="Delattre M."/>
        </authorList>
    </citation>
    <scope>NUCLEOTIDE SEQUENCE</scope>
    <source>
        <strain evidence="11">AF72</strain>
    </source>
</reference>
<evidence type="ECO:0000256" key="9">
    <source>
        <dbReference type="ARBA" id="ARBA00023277"/>
    </source>
</evidence>
<feature type="domain" description="Carbohydrate kinase PfkB" evidence="10">
    <location>
        <begin position="4"/>
        <end position="297"/>
    </location>
</feature>
<keyword evidence="1" id="KW-0963">Cytoplasm</keyword>
<dbReference type="HAMAP" id="MF_01987">
    <property type="entry name" value="Ribokinase"/>
    <property type="match status" value="1"/>
</dbReference>
<dbReference type="Gene3D" id="3.40.1190.20">
    <property type="match status" value="1"/>
</dbReference>
<feature type="non-terminal residue" evidence="11">
    <location>
        <position position="314"/>
    </location>
</feature>
<evidence type="ECO:0000259" key="10">
    <source>
        <dbReference type="Pfam" id="PF00294"/>
    </source>
</evidence>
<dbReference type="PANTHER" id="PTHR10584:SF166">
    <property type="entry name" value="RIBOKINASE"/>
    <property type="match status" value="1"/>
</dbReference>
<proteinExistence type="inferred from homology"/>
<keyword evidence="7" id="KW-0460">Magnesium</keyword>
<evidence type="ECO:0000256" key="3">
    <source>
        <dbReference type="ARBA" id="ARBA00022723"/>
    </source>
</evidence>
<keyword evidence="8" id="KW-0630">Potassium</keyword>
<gene>
    <name evidence="11" type="ORF">MSPICULIGERA_LOCUS14716</name>
</gene>
<evidence type="ECO:0000313" key="11">
    <source>
        <dbReference type="EMBL" id="CAJ0576423.1"/>
    </source>
</evidence>
<dbReference type="EMBL" id="CATQJA010002644">
    <property type="protein sequence ID" value="CAJ0576423.1"/>
    <property type="molecule type" value="Genomic_DNA"/>
</dbReference>
<dbReference type="Pfam" id="PF00294">
    <property type="entry name" value="PfkB"/>
    <property type="match status" value="1"/>
</dbReference>